<dbReference type="RefSeq" id="WP_186741862.1">
    <property type="nucleotide sequence ID" value="NZ_VFIA01000065.1"/>
</dbReference>
<dbReference type="Proteomes" id="UP000700732">
    <property type="component" value="Unassembled WGS sequence"/>
</dbReference>
<keyword evidence="3" id="KW-1185">Reference proteome</keyword>
<evidence type="ECO:0000256" key="1">
    <source>
        <dbReference type="SAM" id="Phobius"/>
    </source>
</evidence>
<sequence length="64" mass="7110">MNLLSGIAISLSLAGQLFMVNTFYREAVDKRLGSPQRIKSIVGLIIFCLTALALIWTLFQHTVD</sequence>
<keyword evidence="1" id="KW-0812">Transmembrane</keyword>
<evidence type="ECO:0000313" key="2">
    <source>
        <dbReference type="EMBL" id="MBC3794901.1"/>
    </source>
</evidence>
<gene>
    <name evidence="2" type="ORF">FH603_5433</name>
</gene>
<protein>
    <submittedName>
        <fullName evidence="2">Uncharacterized protein</fullName>
    </submittedName>
</protein>
<reference evidence="2 3" key="1">
    <citation type="submission" date="2019-06" db="EMBL/GenBank/DDBJ databases">
        <title>Spirosoma utsteinense sp. nov. isolated from Antarctic ice-free soils.</title>
        <authorList>
            <person name="Tahon G."/>
        </authorList>
    </citation>
    <scope>NUCLEOTIDE SEQUENCE [LARGE SCALE GENOMIC DNA]</scope>
    <source>
        <strain evidence="2 3">LMG 31447</strain>
    </source>
</reference>
<accession>A0ABR6WED0</accession>
<keyword evidence="1" id="KW-0472">Membrane</keyword>
<feature type="transmembrane region" description="Helical" evidence="1">
    <location>
        <begin position="41"/>
        <end position="59"/>
    </location>
</feature>
<evidence type="ECO:0000313" key="3">
    <source>
        <dbReference type="Proteomes" id="UP000700732"/>
    </source>
</evidence>
<dbReference type="EMBL" id="VFIA01000065">
    <property type="protein sequence ID" value="MBC3794901.1"/>
    <property type="molecule type" value="Genomic_DNA"/>
</dbReference>
<organism evidence="2 3">
    <name type="scientific">Spirosoma utsteinense</name>
    <dbReference type="NCBI Taxonomy" id="2585773"/>
    <lineage>
        <taxon>Bacteria</taxon>
        <taxon>Pseudomonadati</taxon>
        <taxon>Bacteroidota</taxon>
        <taxon>Cytophagia</taxon>
        <taxon>Cytophagales</taxon>
        <taxon>Cytophagaceae</taxon>
        <taxon>Spirosoma</taxon>
    </lineage>
</organism>
<name>A0ABR6WED0_9BACT</name>
<keyword evidence="1" id="KW-1133">Transmembrane helix</keyword>
<comment type="caution">
    <text evidence="2">The sequence shown here is derived from an EMBL/GenBank/DDBJ whole genome shotgun (WGS) entry which is preliminary data.</text>
</comment>
<proteinExistence type="predicted"/>